<dbReference type="EMBL" id="JAATWM020000016">
    <property type="protein sequence ID" value="KAF9876839.1"/>
    <property type="molecule type" value="Genomic_DNA"/>
</dbReference>
<dbReference type="InterPro" id="IPR020904">
    <property type="entry name" value="Sc_DH/Rdtase_CS"/>
</dbReference>
<dbReference type="Proteomes" id="UP000781932">
    <property type="component" value="Unassembled WGS sequence"/>
</dbReference>
<comment type="caution">
    <text evidence="4">The sequence shown here is derived from an EMBL/GenBank/DDBJ whole genome shotgun (WGS) entry which is preliminary data.</text>
</comment>
<reference evidence="4" key="2">
    <citation type="submission" date="2020-11" db="EMBL/GenBank/DDBJ databases">
        <title>Whole genome sequencing of Colletotrichum sp.</title>
        <authorList>
            <person name="Li H."/>
        </authorList>
    </citation>
    <scope>NUCLEOTIDE SEQUENCE</scope>
    <source>
        <strain evidence="4">CkLH20</strain>
    </source>
</reference>
<dbReference type="PANTHER" id="PTHR48107:SF7">
    <property type="entry name" value="RE15974P"/>
    <property type="match status" value="1"/>
</dbReference>
<evidence type="ECO:0000313" key="4">
    <source>
        <dbReference type="EMBL" id="KAF9876839.1"/>
    </source>
</evidence>
<name>A0A9P6LI05_9PEZI</name>
<dbReference type="InterPro" id="IPR036291">
    <property type="entry name" value="NAD(P)-bd_dom_sf"/>
</dbReference>
<evidence type="ECO:0000256" key="1">
    <source>
        <dbReference type="ARBA" id="ARBA00006484"/>
    </source>
</evidence>
<proteinExistence type="inferred from homology"/>
<organism evidence="4 5">
    <name type="scientific">Colletotrichum karsti</name>
    <dbReference type="NCBI Taxonomy" id="1095194"/>
    <lineage>
        <taxon>Eukaryota</taxon>
        <taxon>Fungi</taxon>
        <taxon>Dikarya</taxon>
        <taxon>Ascomycota</taxon>
        <taxon>Pezizomycotina</taxon>
        <taxon>Sordariomycetes</taxon>
        <taxon>Hypocreomycetidae</taxon>
        <taxon>Glomerellales</taxon>
        <taxon>Glomerellaceae</taxon>
        <taxon>Colletotrichum</taxon>
        <taxon>Colletotrichum boninense species complex</taxon>
    </lineage>
</organism>
<dbReference type="GeneID" id="62161477"/>
<dbReference type="OrthoDB" id="47007at2759"/>
<gene>
    <name evidence="4" type="ORF">CkaCkLH20_05685</name>
</gene>
<keyword evidence="2" id="KW-0521">NADP</keyword>
<evidence type="ECO:0000313" key="5">
    <source>
        <dbReference type="Proteomes" id="UP000781932"/>
    </source>
</evidence>
<dbReference type="AlphaFoldDB" id="A0A9P6LI05"/>
<dbReference type="PROSITE" id="PS00061">
    <property type="entry name" value="ADH_SHORT"/>
    <property type="match status" value="1"/>
</dbReference>
<dbReference type="GO" id="GO:0016614">
    <property type="term" value="F:oxidoreductase activity, acting on CH-OH group of donors"/>
    <property type="evidence" value="ECO:0007669"/>
    <property type="project" value="UniProtKB-ARBA"/>
</dbReference>
<evidence type="ECO:0000256" key="3">
    <source>
        <dbReference type="ARBA" id="ARBA00023002"/>
    </source>
</evidence>
<keyword evidence="3" id="KW-0560">Oxidoreductase</keyword>
<dbReference type="SUPFAM" id="SSF51735">
    <property type="entry name" value="NAD(P)-binding Rossmann-fold domains"/>
    <property type="match status" value="1"/>
</dbReference>
<keyword evidence="5" id="KW-1185">Reference proteome</keyword>
<reference evidence="4" key="1">
    <citation type="submission" date="2020-03" db="EMBL/GenBank/DDBJ databases">
        <authorList>
            <person name="He L."/>
        </authorList>
    </citation>
    <scope>NUCLEOTIDE SEQUENCE</scope>
    <source>
        <strain evidence="4">CkLH20</strain>
    </source>
</reference>
<evidence type="ECO:0000256" key="2">
    <source>
        <dbReference type="ARBA" id="ARBA00022857"/>
    </source>
</evidence>
<dbReference type="InterPro" id="IPR002347">
    <property type="entry name" value="SDR_fam"/>
</dbReference>
<sequence>MSEALNTAQPWSLAGKTAIVTAGSRGIGRGIAVHLARKGVENIAITYAANKDAADETIQQCRALGVNKAIAIKADATDPEAWPNVVKEVVASLGVTTLDILVNNAIVGSIDAYKPMPELRADNFSTVMVANTYVPVATTLAFMEYAPKYGGRVINISSIASKVANADPLITYGASKAALDSFMRSFADSFSSDRGITFNSVMVGPTATDSLNTVIALSPEGLEQQMKSLTSAAPRLGLSEDIGYIVGFLASEEGRWVNGAAVSANGGYKPVLAALG</sequence>
<protein>
    <recommendedName>
        <fullName evidence="6">Short chain dehydrogenase asqE</fullName>
    </recommendedName>
</protein>
<comment type="similarity">
    <text evidence="1">Belongs to the short-chain dehydrogenases/reductases (SDR) family.</text>
</comment>
<accession>A0A9P6LI05</accession>
<dbReference type="PRINTS" id="PR00081">
    <property type="entry name" value="GDHRDH"/>
</dbReference>
<evidence type="ECO:0008006" key="6">
    <source>
        <dbReference type="Google" id="ProtNLM"/>
    </source>
</evidence>
<dbReference type="Pfam" id="PF13561">
    <property type="entry name" value="adh_short_C2"/>
    <property type="match status" value="1"/>
</dbReference>
<dbReference type="PANTHER" id="PTHR48107">
    <property type="entry name" value="NADPH-DEPENDENT ALDEHYDE REDUCTASE-LIKE PROTEIN, CHLOROPLASTIC-RELATED"/>
    <property type="match status" value="1"/>
</dbReference>
<dbReference type="RefSeq" id="XP_038746300.1">
    <property type="nucleotide sequence ID" value="XM_038888403.1"/>
</dbReference>
<dbReference type="Gene3D" id="3.40.50.720">
    <property type="entry name" value="NAD(P)-binding Rossmann-like Domain"/>
    <property type="match status" value="1"/>
</dbReference>
<dbReference type="PRINTS" id="PR00080">
    <property type="entry name" value="SDRFAMILY"/>
</dbReference>